<dbReference type="SMART" id="SM00014">
    <property type="entry name" value="acidPPc"/>
    <property type="match status" value="1"/>
</dbReference>
<comment type="caution">
    <text evidence="8">The sequence shown here is derived from an EMBL/GenBank/DDBJ whole genome shotgun (WGS) entry which is preliminary data.</text>
</comment>
<feature type="transmembrane region" description="Helical" evidence="6">
    <location>
        <begin position="179"/>
        <end position="201"/>
    </location>
</feature>
<comment type="subcellular location">
    <subcellularLocation>
        <location evidence="1">Cell membrane</location>
        <topology evidence="1">Multi-pass membrane protein</topology>
    </subcellularLocation>
</comment>
<evidence type="ECO:0000256" key="1">
    <source>
        <dbReference type="ARBA" id="ARBA00004651"/>
    </source>
</evidence>
<gene>
    <name evidence="8" type="primary">yabI_1</name>
    <name evidence="8" type="ORF">CI610_00538</name>
</gene>
<evidence type="ECO:0000259" key="7">
    <source>
        <dbReference type="SMART" id="SM00014"/>
    </source>
</evidence>
<feature type="transmembrane region" description="Helical" evidence="6">
    <location>
        <begin position="356"/>
        <end position="378"/>
    </location>
</feature>
<dbReference type="EMBL" id="NSIT01000016">
    <property type="protein sequence ID" value="PJE80455.1"/>
    <property type="molecule type" value="Genomic_DNA"/>
</dbReference>
<keyword evidence="3 6" id="KW-0812">Transmembrane</keyword>
<feature type="domain" description="Phosphatidic acid phosphatase type 2/haloperoxidase" evidence="7">
    <location>
        <begin position="291"/>
        <end position="399"/>
    </location>
</feature>
<accession>A0A2H9TB25</accession>
<evidence type="ECO:0000313" key="8">
    <source>
        <dbReference type="EMBL" id="PJE80455.1"/>
    </source>
</evidence>
<dbReference type="InterPro" id="IPR036938">
    <property type="entry name" value="PAP2/HPO_sf"/>
</dbReference>
<reference evidence="8" key="1">
    <citation type="journal article" date="2017" name="Appl. Environ. Microbiol.">
        <title>Molecular characterization of an Endozoicomonas-like organism causing infection in king scallop Pecten maximus L.</title>
        <authorList>
            <person name="Cano I."/>
            <person name="van Aerle R."/>
            <person name="Ross S."/>
            <person name="Verner-Jeffreys D.W."/>
            <person name="Paley R.K."/>
            <person name="Rimmer G."/>
            <person name="Ryder D."/>
            <person name="Hooper P."/>
            <person name="Stone D."/>
            <person name="Feist S.W."/>
        </authorList>
    </citation>
    <scope>NUCLEOTIDE SEQUENCE</scope>
</reference>
<dbReference type="InterPro" id="IPR032816">
    <property type="entry name" value="VTT_dom"/>
</dbReference>
<feature type="transmembrane region" description="Helical" evidence="6">
    <location>
        <begin position="243"/>
        <end position="261"/>
    </location>
</feature>
<feature type="transmembrane region" description="Helical" evidence="6">
    <location>
        <begin position="290"/>
        <end position="307"/>
    </location>
</feature>
<keyword evidence="5 6" id="KW-0472">Membrane</keyword>
<dbReference type="Gene3D" id="1.20.144.10">
    <property type="entry name" value="Phosphatidic acid phosphatase type 2/haloperoxidase"/>
    <property type="match status" value="1"/>
</dbReference>
<dbReference type="Pfam" id="PF09335">
    <property type="entry name" value="VTT_dom"/>
    <property type="match status" value="1"/>
</dbReference>
<dbReference type="PANTHER" id="PTHR30353">
    <property type="entry name" value="INNER MEMBRANE PROTEIN DEDA-RELATED"/>
    <property type="match status" value="1"/>
</dbReference>
<feature type="transmembrane region" description="Helical" evidence="6">
    <location>
        <begin position="213"/>
        <end position="231"/>
    </location>
</feature>
<protein>
    <submittedName>
        <fullName evidence="8">Inner membrane protein YabI</fullName>
    </submittedName>
</protein>
<dbReference type="SUPFAM" id="SSF48317">
    <property type="entry name" value="Acid phosphatase/Vanadium-dependent haloperoxidase"/>
    <property type="match status" value="1"/>
</dbReference>
<feature type="transmembrane region" description="Helical" evidence="6">
    <location>
        <begin position="327"/>
        <end position="344"/>
    </location>
</feature>
<evidence type="ECO:0000256" key="5">
    <source>
        <dbReference type="ARBA" id="ARBA00023136"/>
    </source>
</evidence>
<feature type="transmembrane region" description="Helical" evidence="6">
    <location>
        <begin position="145"/>
        <end position="167"/>
    </location>
</feature>
<evidence type="ECO:0000256" key="2">
    <source>
        <dbReference type="ARBA" id="ARBA00022475"/>
    </source>
</evidence>
<keyword evidence="2" id="KW-1003">Cell membrane</keyword>
<sequence length="417" mass="46541">MSFLDFSTLQAWLLVHGEWIGPVTGFIALVESLAIVGYIVPGVPILFALGALAGAGAMSPVYLLLWGFLGAVIGDGLSYQLGYQFHHKVRKWWPFRQYPQWLQQGELFFQRHGDMSIALGRFIGPVRPVIPVVAGMMNMRPRRFYGVNILSAIPWSPVYLLPGFFVGKMTQLGNTPPSGLFSLLAVCAVLALLLSGIGLWLDRITHRRCIFPVLMGTLMQFLLLAAAIIEWQELWTPMNYKILYWVSGGCLPVVGSAMAWITGLGSLKWLWFPLIVGSLWCVYRGQSQRLVIGWSFFALLEIVIWFLKWGIGSTRPLSAQGVDPFSFPSGHAAQATFCWLWLVSELSLSCNSFYRWLLFSAAIIIALLVGFSRLYLGVHWGGDVIAGLLLGATVFSWLAAAQRLWRQSFYNTGYSDE</sequence>
<keyword evidence="4 6" id="KW-1133">Transmembrane helix</keyword>
<dbReference type="AlphaFoldDB" id="A0A2H9TB25"/>
<dbReference type="Pfam" id="PF01569">
    <property type="entry name" value="PAP2"/>
    <property type="match status" value="1"/>
</dbReference>
<dbReference type="InterPro" id="IPR000326">
    <property type="entry name" value="PAP2/HPO"/>
</dbReference>
<feature type="transmembrane region" description="Helical" evidence="6">
    <location>
        <begin position="384"/>
        <end position="401"/>
    </location>
</feature>
<dbReference type="PANTHER" id="PTHR30353:SF15">
    <property type="entry name" value="INNER MEMBRANE PROTEIN YABI"/>
    <property type="match status" value="1"/>
</dbReference>
<proteinExistence type="predicted"/>
<dbReference type="GO" id="GO:0005886">
    <property type="term" value="C:plasma membrane"/>
    <property type="evidence" value="ECO:0007669"/>
    <property type="project" value="UniProtKB-SubCell"/>
</dbReference>
<evidence type="ECO:0000256" key="6">
    <source>
        <dbReference type="SAM" id="Phobius"/>
    </source>
</evidence>
<organism evidence="8">
    <name type="scientific">invertebrate metagenome</name>
    <dbReference type="NCBI Taxonomy" id="1711999"/>
    <lineage>
        <taxon>unclassified sequences</taxon>
        <taxon>metagenomes</taxon>
        <taxon>organismal metagenomes</taxon>
    </lineage>
</organism>
<name>A0A2H9TB25_9ZZZZ</name>
<evidence type="ECO:0000256" key="3">
    <source>
        <dbReference type="ARBA" id="ARBA00022692"/>
    </source>
</evidence>
<evidence type="ECO:0000256" key="4">
    <source>
        <dbReference type="ARBA" id="ARBA00022989"/>
    </source>
</evidence>
<dbReference type="InterPro" id="IPR032818">
    <property type="entry name" value="DedA-like"/>
</dbReference>